<dbReference type="Gene3D" id="1.10.3410.10">
    <property type="entry name" value="putative deoxyguanosinetriphosphate triphosphohydrolase like domain"/>
    <property type="match status" value="1"/>
</dbReference>
<dbReference type="InterPro" id="IPR050135">
    <property type="entry name" value="dGTPase-like"/>
</dbReference>
<reference evidence="4 5" key="1">
    <citation type="submission" date="2023-12" db="EMBL/GenBank/DDBJ databases">
        <title>the genome sequence of Hyalangium sp. s54d21.</title>
        <authorList>
            <person name="Zhang X."/>
        </authorList>
    </citation>
    <scope>NUCLEOTIDE SEQUENCE [LARGE SCALE GENOMIC DNA]</scope>
    <source>
        <strain evidence="5">s54d21</strain>
    </source>
</reference>
<evidence type="ECO:0000313" key="5">
    <source>
        <dbReference type="Proteomes" id="UP001291309"/>
    </source>
</evidence>
<comment type="caution">
    <text evidence="4">The sequence shown here is derived from an EMBL/GenBank/DDBJ whole genome shotgun (WGS) entry which is preliminary data.</text>
</comment>
<proteinExistence type="predicted"/>
<name>A0ABU5HAN3_9BACT</name>
<feature type="region of interest" description="Disordered" evidence="2">
    <location>
        <begin position="1"/>
        <end position="31"/>
    </location>
</feature>
<organism evidence="4 5">
    <name type="scientific">Hyalangium rubrum</name>
    <dbReference type="NCBI Taxonomy" id="3103134"/>
    <lineage>
        <taxon>Bacteria</taxon>
        <taxon>Pseudomonadati</taxon>
        <taxon>Myxococcota</taxon>
        <taxon>Myxococcia</taxon>
        <taxon>Myxococcales</taxon>
        <taxon>Cystobacterineae</taxon>
        <taxon>Archangiaceae</taxon>
        <taxon>Hyalangium</taxon>
    </lineage>
</organism>
<dbReference type="Gene3D" id="1.10.3210.10">
    <property type="entry name" value="Hypothetical protein af1432"/>
    <property type="match status" value="1"/>
</dbReference>
<dbReference type="InterPro" id="IPR027432">
    <property type="entry name" value="dGTP_triphosphohydrolase_C"/>
</dbReference>
<dbReference type="Proteomes" id="UP001291309">
    <property type="component" value="Unassembled WGS sequence"/>
</dbReference>
<feature type="domain" description="HD" evidence="3">
    <location>
        <begin position="69"/>
        <end position="265"/>
    </location>
</feature>
<dbReference type="EMBL" id="JAXIVS010000011">
    <property type="protein sequence ID" value="MDY7230538.1"/>
    <property type="molecule type" value="Genomic_DNA"/>
</dbReference>
<dbReference type="NCBIfam" id="TIGR01353">
    <property type="entry name" value="dGTP_triPase"/>
    <property type="match status" value="1"/>
</dbReference>
<dbReference type="Gene3D" id="1.10.3550.10">
    <property type="entry name" value="eoxyguanosinetriphosphate triphosphohydrolase domain-like"/>
    <property type="match status" value="1"/>
</dbReference>
<dbReference type="Pfam" id="PF13286">
    <property type="entry name" value="HD_assoc"/>
    <property type="match status" value="1"/>
</dbReference>
<evidence type="ECO:0000259" key="3">
    <source>
        <dbReference type="PROSITE" id="PS51831"/>
    </source>
</evidence>
<evidence type="ECO:0000313" key="4">
    <source>
        <dbReference type="EMBL" id="MDY7230538.1"/>
    </source>
</evidence>
<gene>
    <name evidence="4" type="primary">dgt</name>
    <name evidence="4" type="ORF">SYV04_29355</name>
</gene>
<dbReference type="RefSeq" id="WP_321549257.1">
    <property type="nucleotide sequence ID" value="NZ_JAXIVS010000011.1"/>
</dbReference>
<evidence type="ECO:0000256" key="1">
    <source>
        <dbReference type="ARBA" id="ARBA00022801"/>
    </source>
</evidence>
<dbReference type="PROSITE" id="PS51831">
    <property type="entry name" value="HD"/>
    <property type="match status" value="1"/>
</dbReference>
<dbReference type="InterPro" id="IPR023293">
    <property type="entry name" value="dGTP_triP_hydro_central_sf"/>
</dbReference>
<accession>A0ABU5HAN3</accession>
<evidence type="ECO:0000256" key="2">
    <source>
        <dbReference type="SAM" id="MobiDB-lite"/>
    </source>
</evidence>
<protein>
    <submittedName>
        <fullName evidence="4">DNTP triphosphohydrolase</fullName>
    </submittedName>
</protein>
<dbReference type="InterPro" id="IPR006261">
    <property type="entry name" value="dGTPase"/>
</dbReference>
<dbReference type="PANTHER" id="PTHR11373">
    <property type="entry name" value="DEOXYNUCLEOSIDE TRIPHOSPHATE TRIPHOSPHOHYDROLASE"/>
    <property type="match status" value="1"/>
</dbReference>
<keyword evidence="5" id="KW-1185">Reference proteome</keyword>
<dbReference type="InterPro" id="IPR026875">
    <property type="entry name" value="PHydrolase_assoc_dom"/>
</dbReference>
<dbReference type="InterPro" id="IPR003607">
    <property type="entry name" value="HD/PDEase_dom"/>
</dbReference>
<dbReference type="InterPro" id="IPR006674">
    <property type="entry name" value="HD_domain"/>
</dbReference>
<dbReference type="SUPFAM" id="SSF109604">
    <property type="entry name" value="HD-domain/PDEase-like"/>
    <property type="match status" value="1"/>
</dbReference>
<dbReference type="PANTHER" id="PTHR11373:SF32">
    <property type="entry name" value="DEOXYGUANOSINETRIPHOSPHATE TRIPHOSPHOHYDROLASE"/>
    <property type="match status" value="1"/>
</dbReference>
<keyword evidence="1" id="KW-0378">Hydrolase</keyword>
<dbReference type="SMART" id="SM00471">
    <property type="entry name" value="HDc"/>
    <property type="match status" value="1"/>
</dbReference>
<sequence length="468" mass="52422">MSKERKARWQQLLSGHRLGSSRPPGELQEERTEFDRDYDRIVFSSAFRRLHDKTQVFPLSTSDYTPRTRLTHSIEASCVGRTLGQLAGRALRTQGLVEVEPAHLGTLVAAGCLAHDIGNPPFGHSGEAAIQHWAEQHLVRWSPTPGEKPSPFATEAQWQDLVQFEGNAQGFRILNRLQSRERNGGLRYTVATLGAMSKYPRPSVIPGRKPDEGRSSEKKFGYFQDDQELAHEAFRKLGLHEREPGVFSRHPLAFLVEAADDICYAVIDLEDSAMQGLIPKEEACALLEGVARRMRDFYSPSQEMQLESRLGVLRSGAIGALIHECVAVFSEAVEEMEQGRWEQSLASARPEVKAQLKEIKRITRLKGYESERVLQIESAGFKTLGGLLDMFASAVMEDAPNKEQKKLRQLLPIDFLQRPGAHQPDRDKAIGSLSPYQRLLCVTDYISGMTDGFAVELYQRLSGIKLPS</sequence>